<dbReference type="PATRIC" id="fig|408015.6.peg.3747"/>
<dbReference type="PANTHER" id="PTHR43433">
    <property type="entry name" value="HYDROLASE, ALPHA/BETA FOLD FAMILY PROTEIN"/>
    <property type="match status" value="1"/>
</dbReference>
<feature type="region of interest" description="Disordered" evidence="1">
    <location>
        <begin position="1"/>
        <end position="30"/>
    </location>
</feature>
<dbReference type="SUPFAM" id="SSF53474">
    <property type="entry name" value="alpha/beta-Hydrolases"/>
    <property type="match status" value="1"/>
</dbReference>
<evidence type="ECO:0000259" key="2">
    <source>
        <dbReference type="Pfam" id="PF00561"/>
    </source>
</evidence>
<dbReference type="GO" id="GO:0016787">
    <property type="term" value="F:hydrolase activity"/>
    <property type="evidence" value="ECO:0007669"/>
    <property type="project" value="UniProtKB-KW"/>
</dbReference>
<keyword evidence="3" id="KW-0378">Hydrolase</keyword>
<dbReference type="AlphaFoldDB" id="A0A0F7FYG2"/>
<dbReference type="STRING" id="408015.SXIM_36980"/>
<reference evidence="3" key="1">
    <citation type="submission" date="2019-08" db="EMBL/GenBank/DDBJ databases">
        <title>Complete genome sequence of a mangrove-derived Streptomyces xiamenensis.</title>
        <authorList>
            <person name="Xu J."/>
        </authorList>
    </citation>
    <scope>NUCLEOTIDE SEQUENCE</scope>
    <source>
        <strain evidence="3">318</strain>
    </source>
</reference>
<dbReference type="Proteomes" id="UP000034034">
    <property type="component" value="Chromosome"/>
</dbReference>
<feature type="compositionally biased region" description="Polar residues" evidence="1">
    <location>
        <begin position="20"/>
        <end position="29"/>
    </location>
</feature>
<sequence length="298" mass="32428">MTESRTPTSPPKDPVMNAPAPSSHQNAPTRSVPLHGVDFVYRELGPEGGVPLILLNHLAAVLDNWDPRVIDGLAARRRVITFDNRGVGASGGATPDTVEAMAHDAVRFIRALGFDRVDLLGLSMGGFITQVIAAEEPDLVRRIILAGTGPAGGPGIDKVTPLTIRATLKGLVTRNDPKRFLFFTDTENGRRAADAFLERLKERTDRRDKAITLSSFRAQLKAIHRWGGQMPADLSRIRQPALVANGESDRMVPSENTLDLADRLPHAELIPLYPDAGHGGIFQYHDAFVARALEFLDA</sequence>
<gene>
    <name evidence="3" type="ORF">SXIM_36980</name>
</gene>
<accession>A0A0F7FYG2</accession>
<dbReference type="PRINTS" id="PR00111">
    <property type="entry name" value="ABHYDROLASE"/>
</dbReference>
<protein>
    <submittedName>
        <fullName evidence="3">Alpha beta hydrolase</fullName>
    </submittedName>
</protein>
<evidence type="ECO:0000313" key="4">
    <source>
        <dbReference type="Proteomes" id="UP000034034"/>
    </source>
</evidence>
<dbReference type="EMBL" id="CP009922">
    <property type="protein sequence ID" value="AKG45082.1"/>
    <property type="molecule type" value="Genomic_DNA"/>
</dbReference>
<name>A0A0F7FYG2_9ACTN</name>
<dbReference type="HOGENOM" id="CLU_020336_4_0_11"/>
<feature type="domain" description="AB hydrolase-1" evidence="2">
    <location>
        <begin position="51"/>
        <end position="281"/>
    </location>
</feature>
<evidence type="ECO:0000256" key="1">
    <source>
        <dbReference type="SAM" id="MobiDB-lite"/>
    </source>
</evidence>
<dbReference type="Gene3D" id="3.40.50.1820">
    <property type="entry name" value="alpha/beta hydrolase"/>
    <property type="match status" value="1"/>
</dbReference>
<dbReference type="InterPro" id="IPR000073">
    <property type="entry name" value="AB_hydrolase_1"/>
</dbReference>
<dbReference type="InterPro" id="IPR050471">
    <property type="entry name" value="AB_hydrolase"/>
</dbReference>
<dbReference type="KEGG" id="sxi:SXIM_36980"/>
<proteinExistence type="predicted"/>
<evidence type="ECO:0000313" key="3">
    <source>
        <dbReference type="EMBL" id="AKG45082.1"/>
    </source>
</evidence>
<keyword evidence="4" id="KW-1185">Reference proteome</keyword>
<organism evidence="3 4">
    <name type="scientific">Streptomyces xiamenensis</name>
    <dbReference type="NCBI Taxonomy" id="408015"/>
    <lineage>
        <taxon>Bacteria</taxon>
        <taxon>Bacillati</taxon>
        <taxon>Actinomycetota</taxon>
        <taxon>Actinomycetes</taxon>
        <taxon>Kitasatosporales</taxon>
        <taxon>Streptomycetaceae</taxon>
        <taxon>Streptomyces</taxon>
    </lineage>
</organism>
<dbReference type="InterPro" id="IPR029058">
    <property type="entry name" value="AB_hydrolase_fold"/>
</dbReference>
<dbReference type="PANTHER" id="PTHR43433:SF5">
    <property type="entry name" value="AB HYDROLASE-1 DOMAIN-CONTAINING PROTEIN"/>
    <property type="match status" value="1"/>
</dbReference>
<dbReference type="Pfam" id="PF00561">
    <property type="entry name" value="Abhydrolase_1"/>
    <property type="match status" value="1"/>
</dbReference>